<proteinExistence type="predicted"/>
<dbReference type="ChiTaRS" id="DNAH9">
    <property type="organism name" value="human"/>
</dbReference>
<gene>
    <name evidence="1" type="primary">DNAH9</name>
</gene>
<evidence type="ECO:0000313" key="1">
    <source>
        <dbReference type="EMBL" id="CCQ43135.1"/>
    </source>
</evidence>
<name>L8E799_HUMAN</name>
<organism evidence="1">
    <name type="scientific">Homo sapiens</name>
    <name type="common">Human</name>
    <dbReference type="NCBI Taxonomy" id="9606"/>
    <lineage>
        <taxon>Eukaryota</taxon>
        <taxon>Metazoa</taxon>
        <taxon>Chordata</taxon>
        <taxon>Craniata</taxon>
        <taxon>Vertebrata</taxon>
        <taxon>Euteleostomi</taxon>
        <taxon>Mammalia</taxon>
        <taxon>Eutheria</taxon>
        <taxon>Euarchontoglires</taxon>
        <taxon>Primates</taxon>
        <taxon>Haplorrhini</taxon>
        <taxon>Catarrhini</taxon>
        <taxon>Hominidae</taxon>
        <taxon>Homo</taxon>
    </lineage>
</organism>
<dbReference type="OrthoDB" id="286107at2759"/>
<dbReference type="AlphaFoldDB" id="L8E799"/>
<sequence>MQNSSNSGSNSTKKPRSGLIASTLIKCWMPGTSRSSRWNPLWPPFLSLPAYLKSMSLTISS</sequence>
<reference evidence="1" key="1">
    <citation type="journal article" date="2013" name="PLoS ONE">
        <title>Direct detection of alternative open reading frames translation products in human significantly expands the proteome.</title>
        <authorList>
            <person name="Vanderperre B."/>
            <person name="Lucier J.-F."/>
            <person name="Motard J."/>
            <person name="Tremblay G."/>
            <person name="Vanderperre S."/>
            <person name="Wisztorski M."/>
            <person name="Salzet M."/>
            <person name="Boisvert F.-M."/>
            <person name="Roucou X."/>
        </authorList>
    </citation>
    <scope>NUCLEOTIDE SEQUENCE</scope>
</reference>
<protein>
    <submittedName>
        <fullName evidence="1">Alternative protein DNAH9</fullName>
    </submittedName>
</protein>
<accession>L8E799</accession>
<dbReference type="EMBL" id="HF583638">
    <property type="protein sequence ID" value="CCQ43135.1"/>
    <property type="molecule type" value="Genomic_DNA"/>
</dbReference>